<dbReference type="PIRSF" id="PIRSF005211">
    <property type="entry name" value="Ab_hydro_YheT"/>
    <property type="match status" value="1"/>
</dbReference>
<dbReference type="GO" id="GO:0034338">
    <property type="term" value="F:short-chain carboxylesterase activity"/>
    <property type="evidence" value="ECO:0007669"/>
    <property type="project" value="TreeGrafter"/>
</dbReference>
<dbReference type="Pfam" id="PF00561">
    <property type="entry name" value="Abhydrolase_1"/>
    <property type="match status" value="1"/>
</dbReference>
<dbReference type="GO" id="GO:0016301">
    <property type="term" value="F:kinase activity"/>
    <property type="evidence" value="ECO:0007669"/>
    <property type="project" value="UniProtKB-KW"/>
</dbReference>
<evidence type="ECO:0000256" key="2">
    <source>
        <dbReference type="PIRSR" id="PIRSR005211-1"/>
    </source>
</evidence>
<evidence type="ECO:0000313" key="4">
    <source>
        <dbReference type="EMBL" id="CAA6801734.1"/>
    </source>
</evidence>
<organism evidence="4">
    <name type="scientific">uncultured Sulfurovum sp</name>
    <dbReference type="NCBI Taxonomy" id="269237"/>
    <lineage>
        <taxon>Bacteria</taxon>
        <taxon>Pseudomonadati</taxon>
        <taxon>Campylobacterota</taxon>
        <taxon>Epsilonproteobacteria</taxon>
        <taxon>Campylobacterales</taxon>
        <taxon>Sulfurovaceae</taxon>
        <taxon>Sulfurovum</taxon>
        <taxon>environmental samples</taxon>
    </lineage>
</organism>
<feature type="active site" description="Charge relay system" evidence="2">
    <location>
        <position position="293"/>
    </location>
</feature>
<feature type="active site" description="Charge relay system" evidence="2">
    <location>
        <position position="136"/>
    </location>
</feature>
<reference evidence="4" key="1">
    <citation type="submission" date="2020-01" db="EMBL/GenBank/DDBJ databases">
        <authorList>
            <person name="Meier V. D."/>
            <person name="Meier V D."/>
        </authorList>
    </citation>
    <scope>NUCLEOTIDE SEQUENCE</scope>
    <source>
        <strain evidence="4">HLG_WM_MAG_01</strain>
    </source>
</reference>
<protein>
    <submittedName>
        <fullName evidence="4">Hydrolase, alpha/beta fold family functionally coupled to Phosphoribulokinase</fullName>
    </submittedName>
</protein>
<dbReference type="GO" id="GO:0047372">
    <property type="term" value="F:monoacylglycerol lipase activity"/>
    <property type="evidence" value="ECO:0007669"/>
    <property type="project" value="TreeGrafter"/>
</dbReference>
<keyword evidence="4" id="KW-0418">Kinase</keyword>
<evidence type="ECO:0000259" key="3">
    <source>
        <dbReference type="Pfam" id="PF00561"/>
    </source>
</evidence>
<dbReference type="PANTHER" id="PTHR10794:SF94">
    <property type="entry name" value="ESTERASE YHET-RELATED"/>
    <property type="match status" value="1"/>
</dbReference>
<dbReference type="Gene3D" id="3.40.50.1820">
    <property type="entry name" value="alpha/beta hydrolase"/>
    <property type="match status" value="1"/>
</dbReference>
<keyword evidence="4" id="KW-0378">Hydrolase</keyword>
<dbReference type="NCBIfam" id="NF008218">
    <property type="entry name" value="PRK10985.1"/>
    <property type="match status" value="1"/>
</dbReference>
<gene>
    <name evidence="4" type="ORF">HELGO_WM2487</name>
</gene>
<dbReference type="InterPro" id="IPR012020">
    <property type="entry name" value="ABHD4"/>
</dbReference>
<evidence type="ECO:0000256" key="1">
    <source>
        <dbReference type="ARBA" id="ARBA00010884"/>
    </source>
</evidence>
<dbReference type="InterPro" id="IPR000073">
    <property type="entry name" value="AB_hydrolase_1"/>
</dbReference>
<keyword evidence="4" id="KW-0808">Transferase</keyword>
<name>A0A6S6S9G6_9BACT</name>
<sequence length="323" mass="37147">MFSTSFFLRNRHIQTLYAPLLRKQNKPQIESEIFELEDGDFVECYWHDTKPIDERPIVVLLHGLTGSFNSPYIQGMMHALKAEGFASVLMHFRGCSGKENRLPRGYHSGDTTDVKAWIDHLHHIYPNNDLYAVGYSIGGNVLLKLLGEEREKTLLSAAVSVSAPMLLDVCTQIISKGFSKLYERHLLSSLRASLLKKYTLFDMETRLKYKKEDIHKIQTIEAFDEVYTAPIHGFSSAREYYNLCSSKQFLKHIHIPTHIIHAEDDPFMDERVIPKEEELSSSVTLEVSPYGGHVGFISGSLFKPKYWLEERVVQYFLENQRGV</sequence>
<feature type="domain" description="AB hydrolase-1" evidence="3">
    <location>
        <begin position="56"/>
        <end position="299"/>
    </location>
</feature>
<dbReference type="InterPro" id="IPR050960">
    <property type="entry name" value="AB_hydrolase_4_sf"/>
</dbReference>
<dbReference type="EMBL" id="CACVAS010000020">
    <property type="protein sequence ID" value="CAA6801734.1"/>
    <property type="molecule type" value="Genomic_DNA"/>
</dbReference>
<proteinExistence type="inferred from homology"/>
<dbReference type="SUPFAM" id="SSF53474">
    <property type="entry name" value="alpha/beta-Hydrolases"/>
    <property type="match status" value="1"/>
</dbReference>
<dbReference type="PANTHER" id="PTHR10794">
    <property type="entry name" value="ABHYDROLASE DOMAIN-CONTAINING PROTEIN"/>
    <property type="match status" value="1"/>
</dbReference>
<comment type="similarity">
    <text evidence="1">Belongs to the AB hydrolase superfamily. AB hydrolase 4 family.</text>
</comment>
<feature type="active site" description="Charge relay system" evidence="2">
    <location>
        <position position="265"/>
    </location>
</feature>
<dbReference type="AlphaFoldDB" id="A0A6S6S9G6"/>
<dbReference type="InterPro" id="IPR029058">
    <property type="entry name" value="AB_hydrolase_fold"/>
</dbReference>
<accession>A0A6S6S9G6</accession>